<dbReference type="EMBL" id="QLMC01000003">
    <property type="protein sequence ID" value="RAJ97840.1"/>
    <property type="molecule type" value="Genomic_DNA"/>
</dbReference>
<dbReference type="SUPFAM" id="SSF55166">
    <property type="entry name" value="Hedgehog/DD-peptidase"/>
    <property type="match status" value="1"/>
</dbReference>
<comment type="caution">
    <text evidence="1">The sequence shown here is derived from an EMBL/GenBank/DDBJ whole genome shotgun (WGS) entry which is preliminary data.</text>
</comment>
<dbReference type="RefSeq" id="WP_111628801.1">
    <property type="nucleotide sequence ID" value="NZ_QLMC01000003.1"/>
</dbReference>
<protein>
    <recommendedName>
        <fullName evidence="3">Peptidase M15-like protein</fullName>
    </recommendedName>
</protein>
<dbReference type="Proteomes" id="UP000248790">
    <property type="component" value="Unassembled WGS sequence"/>
</dbReference>
<dbReference type="AlphaFoldDB" id="A0A327WZ62"/>
<evidence type="ECO:0000313" key="1">
    <source>
        <dbReference type="EMBL" id="RAJ97840.1"/>
    </source>
</evidence>
<reference evidence="1 2" key="1">
    <citation type="submission" date="2018-06" db="EMBL/GenBank/DDBJ databases">
        <title>Genomic Encyclopedia of Archaeal and Bacterial Type Strains, Phase II (KMG-II): from individual species to whole genera.</title>
        <authorList>
            <person name="Goeker M."/>
        </authorList>
    </citation>
    <scope>NUCLEOTIDE SEQUENCE [LARGE SCALE GENOMIC DNA]</scope>
    <source>
        <strain evidence="1 2">DSM 21851</strain>
    </source>
</reference>
<keyword evidence="2" id="KW-1185">Reference proteome</keyword>
<sequence length="143" mass="16613">MKRLVVFVLLLIGAIILYYWMSTRHLSPTVRMKEKLLAVELQRAGYGARYIPISGFRPVWLNCLLPLASKKSTHRHGKAIDILVLDINGDWRINKRDVMLVVAALERIDRREKKLKGGLGTYFQSFPWMVHFDANGSGRRWNY</sequence>
<evidence type="ECO:0008006" key="3">
    <source>
        <dbReference type="Google" id="ProtNLM"/>
    </source>
</evidence>
<organism evidence="1 2">
    <name type="scientific">Larkinella arboricola</name>
    <dbReference type="NCBI Taxonomy" id="643671"/>
    <lineage>
        <taxon>Bacteria</taxon>
        <taxon>Pseudomonadati</taxon>
        <taxon>Bacteroidota</taxon>
        <taxon>Cytophagia</taxon>
        <taxon>Cytophagales</taxon>
        <taxon>Spirosomataceae</taxon>
        <taxon>Larkinella</taxon>
    </lineage>
</organism>
<dbReference type="InterPro" id="IPR009045">
    <property type="entry name" value="Zn_M74/Hedgehog-like"/>
</dbReference>
<name>A0A327WZ62_LARAB</name>
<proteinExistence type="predicted"/>
<dbReference type="Gene3D" id="3.30.1380.10">
    <property type="match status" value="1"/>
</dbReference>
<accession>A0A327WZ62</accession>
<gene>
    <name evidence="1" type="ORF">LX87_02746</name>
</gene>
<evidence type="ECO:0000313" key="2">
    <source>
        <dbReference type="Proteomes" id="UP000248790"/>
    </source>
</evidence>